<accession>A0ABR4ZJE7</accession>
<name>A0ABR4ZJE7_9NOCA</name>
<keyword evidence="6" id="KW-1185">Reference proteome</keyword>
<dbReference type="PANTHER" id="PTHR11361:SF34">
    <property type="entry name" value="DNA MISMATCH REPAIR PROTEIN MSH1, MITOCHONDRIAL"/>
    <property type="match status" value="1"/>
</dbReference>
<evidence type="ECO:0000259" key="4">
    <source>
        <dbReference type="SMART" id="SM00534"/>
    </source>
</evidence>
<sequence length="506" mass="55418">MSRFGSILWPAGSRAALAVDAQTVRDLNLEEIFSIVTRGDPILARYVRAPVTDLDTVTFRQEIFRDLGRAELRELFEAFATRLRIVHAFATASAEQPHRRTEHRLYLDAVVGYGSALRALSAALSTVPGTSRGLRSWQAYLETYLATDQFEKLMAAATRVQTRLDAVRYTISIDGQQVAVARDDNAQDYSATVEQAFAPLVQGFRPDPAPPEILSTTVHYVEEQITDRVAELFPAEFTELAQFCAAHPEFLDPSVESFYQELRFYLSFLEFVDHLTGEGFTFSSPRLTERFEEIAVTGGYDLALAVQLRGAEQSVVPNDFRLVGSERVLVVTGPNQGGKSTFARMFGQLAYLAALGCPVPAAGATLLLADRLSTHFERTESVEHSAGKLHDELTEVHGAIRACTARSLIIMNETFSSTTTADALQIGGAVLRRIIERGAVAVYVTFLDELANLHPAVVSMVAGVGADPTTRTFRIVRRPADGKAHAAAIADLFGLGYTAIAERIAR</sequence>
<keyword evidence="1" id="KW-0547">Nucleotide-binding</keyword>
<dbReference type="Pfam" id="PF00488">
    <property type="entry name" value="MutS_V"/>
    <property type="match status" value="1"/>
</dbReference>
<comment type="caution">
    <text evidence="5">The sequence shown here is derived from an EMBL/GenBank/DDBJ whole genome shotgun (WGS) entry which is preliminary data.</text>
</comment>
<keyword evidence="2" id="KW-0067">ATP-binding</keyword>
<dbReference type="SMART" id="SM00534">
    <property type="entry name" value="MUTSac"/>
    <property type="match status" value="1"/>
</dbReference>
<evidence type="ECO:0000256" key="3">
    <source>
        <dbReference type="ARBA" id="ARBA00023125"/>
    </source>
</evidence>
<feature type="domain" description="DNA mismatch repair proteins mutS family" evidence="4">
    <location>
        <begin position="326"/>
        <end position="506"/>
    </location>
</feature>
<evidence type="ECO:0000313" key="5">
    <source>
        <dbReference type="EMBL" id="KIA65532.1"/>
    </source>
</evidence>
<dbReference type="Gene3D" id="3.40.50.300">
    <property type="entry name" value="P-loop containing nucleotide triphosphate hydrolases"/>
    <property type="match status" value="1"/>
</dbReference>
<dbReference type="InterPro" id="IPR000432">
    <property type="entry name" value="DNA_mismatch_repair_MutS_C"/>
</dbReference>
<evidence type="ECO:0000256" key="2">
    <source>
        <dbReference type="ARBA" id="ARBA00022840"/>
    </source>
</evidence>
<dbReference type="RefSeq" id="WP_043666632.1">
    <property type="nucleotide sequence ID" value="NZ_BDCI01000017.1"/>
</dbReference>
<reference evidence="5 6" key="1">
    <citation type="journal article" date="2014" name="Int. J. Syst. Evol. Microbiol.">
        <title>Nocardia vulneris sp. nov., isolated from wounds of human patients in North America.</title>
        <authorList>
            <person name="Lasker B.A."/>
            <person name="Bell M."/>
            <person name="Klenk H.P."/>
            <person name="Sproer C."/>
            <person name="Schumann C."/>
            <person name="Schumann P."/>
            <person name="Brown J.M."/>
        </authorList>
    </citation>
    <scope>NUCLEOTIDE SEQUENCE [LARGE SCALE GENOMIC DNA]</scope>
    <source>
        <strain evidence="5 6">W9851</strain>
    </source>
</reference>
<dbReference type="InterPro" id="IPR045076">
    <property type="entry name" value="MutS"/>
</dbReference>
<dbReference type="InterPro" id="IPR027417">
    <property type="entry name" value="P-loop_NTPase"/>
</dbReference>
<proteinExistence type="predicted"/>
<dbReference type="Proteomes" id="UP000031364">
    <property type="component" value="Unassembled WGS sequence"/>
</dbReference>
<dbReference type="SUPFAM" id="SSF52540">
    <property type="entry name" value="P-loop containing nucleoside triphosphate hydrolases"/>
    <property type="match status" value="1"/>
</dbReference>
<evidence type="ECO:0000313" key="6">
    <source>
        <dbReference type="Proteomes" id="UP000031364"/>
    </source>
</evidence>
<dbReference type="EMBL" id="JNFP01000007">
    <property type="protein sequence ID" value="KIA65532.1"/>
    <property type="molecule type" value="Genomic_DNA"/>
</dbReference>
<dbReference type="PANTHER" id="PTHR11361">
    <property type="entry name" value="DNA MISMATCH REPAIR PROTEIN MUTS FAMILY MEMBER"/>
    <property type="match status" value="1"/>
</dbReference>
<evidence type="ECO:0000256" key="1">
    <source>
        <dbReference type="ARBA" id="ARBA00022741"/>
    </source>
</evidence>
<keyword evidence="3" id="KW-0238">DNA-binding</keyword>
<organism evidence="5 6">
    <name type="scientific">Nocardia vulneris</name>
    <dbReference type="NCBI Taxonomy" id="1141657"/>
    <lineage>
        <taxon>Bacteria</taxon>
        <taxon>Bacillati</taxon>
        <taxon>Actinomycetota</taxon>
        <taxon>Actinomycetes</taxon>
        <taxon>Mycobacteriales</taxon>
        <taxon>Nocardiaceae</taxon>
        <taxon>Nocardia</taxon>
    </lineage>
</organism>
<protein>
    <recommendedName>
        <fullName evidence="4">DNA mismatch repair proteins mutS family domain-containing protein</fullName>
    </recommendedName>
</protein>
<gene>
    <name evidence="5" type="ORF">FG87_07935</name>
</gene>